<name>A0ABV2GAX1_9BACL</name>
<protein>
    <submittedName>
        <fullName evidence="10">4-amino-4-deoxy-L-arabinose transferase-like glycosyltransferase</fullName>
    </submittedName>
</protein>
<dbReference type="PANTHER" id="PTHR33908">
    <property type="entry name" value="MANNOSYLTRANSFERASE YKCB-RELATED"/>
    <property type="match status" value="1"/>
</dbReference>
<feature type="transmembrane region" description="Helical" evidence="8">
    <location>
        <begin position="404"/>
        <end position="425"/>
    </location>
</feature>
<evidence type="ECO:0000256" key="5">
    <source>
        <dbReference type="ARBA" id="ARBA00022692"/>
    </source>
</evidence>
<keyword evidence="6 8" id="KW-1133">Transmembrane helix</keyword>
<evidence type="ECO:0000313" key="11">
    <source>
        <dbReference type="Proteomes" id="UP001549099"/>
    </source>
</evidence>
<dbReference type="RefSeq" id="WP_354196539.1">
    <property type="nucleotide sequence ID" value="NZ_JBEPLW010000007.1"/>
</dbReference>
<dbReference type="InterPro" id="IPR003342">
    <property type="entry name" value="ArnT-like_N"/>
</dbReference>
<evidence type="ECO:0000256" key="6">
    <source>
        <dbReference type="ARBA" id="ARBA00022989"/>
    </source>
</evidence>
<keyword evidence="11" id="KW-1185">Reference proteome</keyword>
<keyword evidence="5 8" id="KW-0812">Transmembrane</keyword>
<dbReference type="EMBL" id="JBEPLW010000007">
    <property type="protein sequence ID" value="MET3575403.1"/>
    <property type="molecule type" value="Genomic_DNA"/>
</dbReference>
<evidence type="ECO:0000256" key="2">
    <source>
        <dbReference type="ARBA" id="ARBA00022475"/>
    </source>
</evidence>
<dbReference type="Pfam" id="PF02366">
    <property type="entry name" value="PMT"/>
    <property type="match status" value="1"/>
</dbReference>
<reference evidence="10 11" key="1">
    <citation type="submission" date="2024-06" db="EMBL/GenBank/DDBJ databases">
        <title>Genomic Encyclopedia of Type Strains, Phase IV (KMG-IV): sequencing the most valuable type-strain genomes for metagenomic binning, comparative biology and taxonomic classification.</title>
        <authorList>
            <person name="Goeker M."/>
        </authorList>
    </citation>
    <scope>NUCLEOTIDE SEQUENCE [LARGE SCALE GENOMIC DNA]</scope>
    <source>
        <strain evidence="10 11">DSM 26128</strain>
    </source>
</reference>
<evidence type="ECO:0000259" key="9">
    <source>
        <dbReference type="Pfam" id="PF02366"/>
    </source>
</evidence>
<keyword evidence="2" id="KW-1003">Cell membrane</keyword>
<feature type="transmembrane region" description="Helical" evidence="8">
    <location>
        <begin position="118"/>
        <end position="139"/>
    </location>
</feature>
<feature type="transmembrane region" description="Helical" evidence="8">
    <location>
        <begin position="195"/>
        <end position="224"/>
    </location>
</feature>
<feature type="domain" description="ArnT-like N-terminal" evidence="9">
    <location>
        <begin position="57"/>
        <end position="210"/>
    </location>
</feature>
<proteinExistence type="predicted"/>
<evidence type="ECO:0000256" key="4">
    <source>
        <dbReference type="ARBA" id="ARBA00022679"/>
    </source>
</evidence>
<feature type="transmembrane region" description="Helical" evidence="8">
    <location>
        <begin position="15"/>
        <end position="33"/>
    </location>
</feature>
<evidence type="ECO:0000256" key="8">
    <source>
        <dbReference type="SAM" id="Phobius"/>
    </source>
</evidence>
<accession>A0ABV2GAX1</accession>
<dbReference type="Proteomes" id="UP001549099">
    <property type="component" value="Unassembled WGS sequence"/>
</dbReference>
<gene>
    <name evidence="10" type="ORF">ABID49_001308</name>
</gene>
<keyword evidence="7 8" id="KW-0472">Membrane</keyword>
<evidence type="ECO:0000256" key="7">
    <source>
        <dbReference type="ARBA" id="ARBA00023136"/>
    </source>
</evidence>
<keyword evidence="4" id="KW-0808">Transferase</keyword>
<dbReference type="PANTHER" id="PTHR33908:SF11">
    <property type="entry name" value="MEMBRANE PROTEIN"/>
    <property type="match status" value="1"/>
</dbReference>
<dbReference type="InterPro" id="IPR050297">
    <property type="entry name" value="LipidA_mod_glycosyltrf_83"/>
</dbReference>
<evidence type="ECO:0000256" key="1">
    <source>
        <dbReference type="ARBA" id="ARBA00004651"/>
    </source>
</evidence>
<comment type="caution">
    <text evidence="10">The sequence shown here is derived from an EMBL/GenBank/DDBJ whole genome shotgun (WGS) entry which is preliminary data.</text>
</comment>
<keyword evidence="3" id="KW-0328">Glycosyltransferase</keyword>
<evidence type="ECO:0000256" key="3">
    <source>
        <dbReference type="ARBA" id="ARBA00022676"/>
    </source>
</evidence>
<sequence length="438" mass="49902">MSKLNKLGPFFKRHFIITVLLVIYAGVNLFFLYTHPGSIYNSPGTFGEEISTYGSRDAALYSKMAWQLIDDGVYGYEYSPNAAGKPNAYVTYGQPFYLAAIFKTAEVLNTNHLMLYRLANMFLNLGIVVLIYAIAWSLFRNRWISNIASILYMTHIAPLHYFRAALTEIPSIFLLLLSIYIFIIAIRTKDIKWHIAFGIIASLMLMFRATPAPMLLFAWLLVAVRYGLKDGIKTGLIWCIGPLLVMGPWAVRNYIQFGEMYLFSSHAGGPLLGGANPFYRVPPEDLVHEAVAKGYNQEQYAKILIPQGFKEDFPLWFTWFTMGKTMWLFVDNNLTPDGLGPYSQYIPGFLRRFFKYQNMFLAGVGLLSAFLCRRHRPVMYLSVLVLIYIIASNIFLALPRYGLLIMPLLAIIGAYGMVQAVGFIVGRWRAFRMKESLQ</sequence>
<feature type="transmembrane region" description="Helical" evidence="8">
    <location>
        <begin position="236"/>
        <end position="255"/>
    </location>
</feature>
<evidence type="ECO:0000313" key="10">
    <source>
        <dbReference type="EMBL" id="MET3575403.1"/>
    </source>
</evidence>
<feature type="transmembrane region" description="Helical" evidence="8">
    <location>
        <begin position="378"/>
        <end position="398"/>
    </location>
</feature>
<comment type="subcellular location">
    <subcellularLocation>
        <location evidence="1">Cell membrane</location>
        <topology evidence="1">Multi-pass membrane protein</topology>
    </subcellularLocation>
</comment>
<feature type="transmembrane region" description="Helical" evidence="8">
    <location>
        <begin position="160"/>
        <end position="183"/>
    </location>
</feature>
<organism evidence="10 11">
    <name type="scientific">Bhargavaea ullalensis</name>
    <dbReference type="NCBI Taxonomy" id="1265685"/>
    <lineage>
        <taxon>Bacteria</taxon>
        <taxon>Bacillati</taxon>
        <taxon>Bacillota</taxon>
        <taxon>Bacilli</taxon>
        <taxon>Bacillales</taxon>
        <taxon>Caryophanaceae</taxon>
        <taxon>Bhargavaea</taxon>
    </lineage>
</organism>